<keyword evidence="2" id="KW-1185">Reference proteome</keyword>
<proteinExistence type="predicted"/>
<accession>A0AAQ3Q3A1</accession>
<sequence length="119" mass="14084">MTKREAILSNGDLLTMLLESYTLRFVYLKSDTMEVDLHGATTEFGLKRISVKLDMAYINWNWTKVFSKNSVHHLCKIASDHKPIILTAENENGVRKKRDFLFEQFWFDYTEVEQIIKDY</sequence>
<dbReference type="AlphaFoldDB" id="A0AAQ3Q3A1"/>
<organism evidence="1 2">
    <name type="scientific">Canna indica</name>
    <name type="common">Indian-shot</name>
    <dbReference type="NCBI Taxonomy" id="4628"/>
    <lineage>
        <taxon>Eukaryota</taxon>
        <taxon>Viridiplantae</taxon>
        <taxon>Streptophyta</taxon>
        <taxon>Embryophyta</taxon>
        <taxon>Tracheophyta</taxon>
        <taxon>Spermatophyta</taxon>
        <taxon>Magnoliopsida</taxon>
        <taxon>Liliopsida</taxon>
        <taxon>Zingiberales</taxon>
        <taxon>Cannaceae</taxon>
        <taxon>Canna</taxon>
    </lineage>
</organism>
<dbReference type="EMBL" id="CP136891">
    <property type="protein sequence ID" value="WOK96765.1"/>
    <property type="molecule type" value="Genomic_DNA"/>
</dbReference>
<protein>
    <submittedName>
        <fullName evidence="1">Uncharacterized protein</fullName>
    </submittedName>
</protein>
<dbReference type="Proteomes" id="UP001327560">
    <property type="component" value="Chromosome 2"/>
</dbReference>
<reference evidence="1 2" key="1">
    <citation type="submission" date="2023-10" db="EMBL/GenBank/DDBJ databases">
        <title>Chromosome-scale genome assembly provides insights into flower coloration mechanisms of Canna indica.</title>
        <authorList>
            <person name="Li C."/>
        </authorList>
    </citation>
    <scope>NUCLEOTIDE SEQUENCE [LARGE SCALE GENOMIC DNA]</scope>
    <source>
        <tissue evidence="1">Flower</tissue>
    </source>
</reference>
<evidence type="ECO:0000313" key="2">
    <source>
        <dbReference type="Proteomes" id="UP001327560"/>
    </source>
</evidence>
<name>A0AAQ3Q3A1_9LILI</name>
<evidence type="ECO:0000313" key="1">
    <source>
        <dbReference type="EMBL" id="WOK96765.1"/>
    </source>
</evidence>
<gene>
    <name evidence="1" type="ORF">Cni_G05472</name>
</gene>